<evidence type="ECO:0000313" key="2">
    <source>
        <dbReference type="EMBL" id="CAB4823975.1"/>
    </source>
</evidence>
<name>A0A6J6C342_9ZZZZ</name>
<evidence type="ECO:0000313" key="1">
    <source>
        <dbReference type="EMBL" id="CAB4545791.1"/>
    </source>
</evidence>
<dbReference type="EMBL" id="CAEZSM010000090">
    <property type="protein sequence ID" value="CAB4545791.1"/>
    <property type="molecule type" value="Genomic_DNA"/>
</dbReference>
<dbReference type="EMBL" id="CAFABD010000061">
    <property type="protein sequence ID" value="CAB4823975.1"/>
    <property type="molecule type" value="Genomic_DNA"/>
</dbReference>
<proteinExistence type="predicted"/>
<organism evidence="1">
    <name type="scientific">freshwater metagenome</name>
    <dbReference type="NCBI Taxonomy" id="449393"/>
    <lineage>
        <taxon>unclassified sequences</taxon>
        <taxon>metagenomes</taxon>
        <taxon>ecological metagenomes</taxon>
    </lineage>
</organism>
<protein>
    <submittedName>
        <fullName evidence="1">Unannotated protein</fullName>
    </submittedName>
</protein>
<accession>A0A6J6C342</accession>
<dbReference type="AlphaFoldDB" id="A0A6J6C342"/>
<gene>
    <name evidence="1" type="ORF">UFOPK1438_00750</name>
    <name evidence="2" type="ORF">UFOPK3166_00524</name>
</gene>
<sequence>MINANVGVPHSLRRRNTSWPNFPIASDCSRFVINESAERSAPAAKMNGLPVIAMAAGLRDSASVMAASSAMSDWGPKVFGRV</sequence>
<reference evidence="1" key="1">
    <citation type="submission" date="2020-05" db="EMBL/GenBank/DDBJ databases">
        <authorList>
            <person name="Chiriac C."/>
            <person name="Salcher M."/>
            <person name="Ghai R."/>
            <person name="Kavagutti S V."/>
        </authorList>
    </citation>
    <scope>NUCLEOTIDE SEQUENCE</scope>
</reference>